<protein>
    <submittedName>
        <fullName evidence="3">Bifunctional antitoxin/transcriptional repressor RelB</fullName>
    </submittedName>
</protein>
<dbReference type="GO" id="GO:0006351">
    <property type="term" value="P:DNA-templated transcription"/>
    <property type="evidence" value="ECO:0007669"/>
    <property type="project" value="TreeGrafter"/>
</dbReference>
<dbReference type="Pfam" id="PF04221">
    <property type="entry name" value="RelB"/>
    <property type="match status" value="1"/>
</dbReference>
<dbReference type="InterPro" id="IPR007337">
    <property type="entry name" value="RelB/DinJ"/>
</dbReference>
<gene>
    <name evidence="3" type="ordered locus">UMN179_02168</name>
</gene>
<dbReference type="PANTHER" id="PTHR38781">
    <property type="entry name" value="ANTITOXIN DINJ-RELATED"/>
    <property type="match status" value="1"/>
</dbReference>
<comment type="similarity">
    <text evidence="1">Belongs to the RelB/DinJ antitoxin family.</text>
</comment>
<dbReference type="KEGG" id="gan:UMN179_02168"/>
<accession>F4HF98</accession>
<organism evidence="3 4">
    <name type="scientific">Gallibacterium anatis (strain UMN179)</name>
    <name type="common">Pasteurella anatis</name>
    <dbReference type="NCBI Taxonomy" id="1005058"/>
    <lineage>
        <taxon>Bacteria</taxon>
        <taxon>Pseudomonadati</taxon>
        <taxon>Pseudomonadota</taxon>
        <taxon>Gammaproteobacteria</taxon>
        <taxon>Pasteurellales</taxon>
        <taxon>Pasteurellaceae</taxon>
        <taxon>Gallibacterium</taxon>
    </lineage>
</organism>
<dbReference type="Gene3D" id="1.10.1220.10">
    <property type="entry name" value="Met repressor-like"/>
    <property type="match status" value="1"/>
</dbReference>
<dbReference type="eggNOG" id="COG3077">
    <property type="taxonomic scope" value="Bacteria"/>
</dbReference>
<dbReference type="NCBIfam" id="TIGR02384">
    <property type="entry name" value="RelB_DinJ"/>
    <property type="match status" value="1"/>
</dbReference>
<evidence type="ECO:0000256" key="2">
    <source>
        <dbReference type="ARBA" id="ARBA00022649"/>
    </source>
</evidence>
<sequence length="115" mass="13263">MWLKRNALKNQQNQAAVIAFVLRLFYYYSKGGLMANLNIRIDDTIKQRAFLAFDNLGINPSEAIRTFLTYVADTGRMPIKQIIVSDEDTELYEVVKKRLNEPEKITATTLDELFS</sequence>
<evidence type="ECO:0000313" key="3">
    <source>
        <dbReference type="EMBL" id="AEC18181.1"/>
    </source>
</evidence>
<dbReference type="HOGENOM" id="CLU_169573_0_0_6"/>
<dbReference type="PANTHER" id="PTHR38781:SF1">
    <property type="entry name" value="ANTITOXIN DINJ-RELATED"/>
    <property type="match status" value="1"/>
</dbReference>
<dbReference type="GO" id="GO:0006355">
    <property type="term" value="P:regulation of DNA-templated transcription"/>
    <property type="evidence" value="ECO:0007669"/>
    <property type="project" value="InterPro"/>
</dbReference>
<proteinExistence type="inferred from homology"/>
<dbReference type="Proteomes" id="UP000006908">
    <property type="component" value="Chromosome"/>
</dbReference>
<dbReference type="NCBIfam" id="NF008412">
    <property type="entry name" value="PRK11235.1"/>
    <property type="match status" value="1"/>
</dbReference>
<dbReference type="EMBL" id="CP002667">
    <property type="protein sequence ID" value="AEC18181.1"/>
    <property type="molecule type" value="Genomic_DNA"/>
</dbReference>
<dbReference type="STRING" id="1005058.UMN179_02168"/>
<name>F4HF98_GALAU</name>
<dbReference type="InterPro" id="IPR013321">
    <property type="entry name" value="Arc_rbn_hlx_hlx"/>
</dbReference>
<evidence type="ECO:0000256" key="1">
    <source>
        <dbReference type="ARBA" id="ARBA00010562"/>
    </source>
</evidence>
<keyword evidence="2" id="KW-1277">Toxin-antitoxin system</keyword>
<reference evidence="3 4" key="1">
    <citation type="journal article" date="2011" name="J. Bacteriol.">
        <title>Complete genome sequence of Gallibacterium anatis strain UMN179, isolated from a laying hen with peritonitis.</title>
        <authorList>
            <person name="Johnson T.J."/>
            <person name="Fernandez-Alarcon C."/>
            <person name="Bojesen A.M."/>
            <person name="Nolan L.K."/>
            <person name="Trampel D.W."/>
            <person name="Seemann T."/>
        </authorList>
    </citation>
    <scope>NUCLEOTIDE SEQUENCE [LARGE SCALE GENOMIC DNA]</scope>
    <source>
        <strain evidence="3 4">UMN179</strain>
    </source>
</reference>
<dbReference type="AlphaFoldDB" id="F4HF98"/>
<evidence type="ECO:0000313" key="4">
    <source>
        <dbReference type="Proteomes" id="UP000006908"/>
    </source>
</evidence>